<evidence type="ECO:0000256" key="1">
    <source>
        <dbReference type="ARBA" id="ARBA00004424"/>
    </source>
</evidence>
<dbReference type="eggNOG" id="KOG2532">
    <property type="taxonomic scope" value="Eukaryota"/>
</dbReference>
<keyword evidence="3" id="KW-0813">Transport</keyword>
<organism evidence="16 17">
    <name type="scientific">Loxodonta africana</name>
    <name type="common">African elephant</name>
    <dbReference type="NCBI Taxonomy" id="9785"/>
    <lineage>
        <taxon>Eukaryota</taxon>
        <taxon>Metazoa</taxon>
        <taxon>Chordata</taxon>
        <taxon>Craniata</taxon>
        <taxon>Vertebrata</taxon>
        <taxon>Euteleostomi</taxon>
        <taxon>Mammalia</taxon>
        <taxon>Eutheria</taxon>
        <taxon>Afrotheria</taxon>
        <taxon>Proboscidea</taxon>
        <taxon>Elephantidae</taxon>
        <taxon>Loxodonta</taxon>
    </lineage>
</organism>
<evidence type="ECO:0000256" key="14">
    <source>
        <dbReference type="SAM" id="Phobius"/>
    </source>
</evidence>
<dbReference type="PANTHER" id="PTHR11662">
    <property type="entry name" value="SOLUTE CARRIER FAMILY 17"/>
    <property type="match status" value="1"/>
</dbReference>
<keyword evidence="10 14" id="KW-0472">Membrane</keyword>
<keyword evidence="9" id="KW-0406">Ion transport</keyword>
<comment type="similarity">
    <text evidence="2">Belongs to the major facilitator superfamily. Sodium/anion cotransporter family.</text>
</comment>
<evidence type="ECO:0000256" key="10">
    <source>
        <dbReference type="ARBA" id="ARBA00023136"/>
    </source>
</evidence>
<feature type="transmembrane region" description="Helical" evidence="14">
    <location>
        <begin position="170"/>
        <end position="189"/>
    </location>
</feature>
<dbReference type="GO" id="GO:0015143">
    <property type="term" value="F:urate transmembrane transporter activity"/>
    <property type="evidence" value="ECO:0007669"/>
    <property type="project" value="Ensembl"/>
</dbReference>
<protein>
    <submittedName>
        <fullName evidence="16">Solute carrier family 17 member 4</fullName>
    </submittedName>
</protein>
<dbReference type="InterPro" id="IPR020846">
    <property type="entry name" value="MFS_dom"/>
</dbReference>
<dbReference type="FunCoup" id="G3SVY9">
    <property type="interactions" value="1"/>
</dbReference>
<keyword evidence="4" id="KW-1003">Cell membrane</keyword>
<keyword evidence="17" id="KW-1185">Reference proteome</keyword>
<evidence type="ECO:0000313" key="17">
    <source>
        <dbReference type="Proteomes" id="UP000007646"/>
    </source>
</evidence>
<dbReference type="InParanoid" id="G3SVY9"/>
<evidence type="ECO:0000256" key="6">
    <source>
        <dbReference type="ARBA" id="ARBA00022847"/>
    </source>
</evidence>
<feature type="domain" description="Major facilitator superfamily (MFS) profile" evidence="15">
    <location>
        <begin position="9"/>
        <end position="456"/>
    </location>
</feature>
<dbReference type="Ensembl" id="ENSLAFT00000005296.3">
    <property type="protein sequence ID" value="ENSLAFP00000004436.3"/>
    <property type="gene ID" value="ENSLAFG00000005294.3"/>
</dbReference>
<dbReference type="GO" id="GO:0015293">
    <property type="term" value="F:symporter activity"/>
    <property type="evidence" value="ECO:0007669"/>
    <property type="project" value="UniProtKB-KW"/>
</dbReference>
<dbReference type="OMA" id="IGWPYIF"/>
<dbReference type="Pfam" id="PF07690">
    <property type="entry name" value="MFS_1"/>
    <property type="match status" value="1"/>
</dbReference>
<sequence>GFCSVRYGLAIILLLCNFTIFAQQMNLSIAMPAMVNNTAPPSHPNASIERPTTDSQDYWIETLKEFKAVAPVYDWSPEIQGIILSSLNYGSFLAPIPTGYMAGIFGARSVVGAGLFISSVLTLFIPLAATTGVTLLIVIRVVQGIAQVMVTTGYYSIWVKWAPPLERSQLTSIAASGKGTLGSFIVFAVGGLLCQTIGWPYIFYIFGGIGCVCCLLWFPFVYDDPMNHPFISTDEKEYIVCELTQQDCSPDWSLPIKAMIKSLPLWAILVSHFCQSWPFYIMMAYTPTYINSVLQANLRDSGILSALPFISGFICIILGGLLADFLLSRKILRLITIRKLFTAIGVLLPSVLMVSLYWVRSSVSITVTLLVLSPGFSSLCDSGALINILDIAPQYTGFLKGLSKVFAQIAGAISPTAAGFFISQDAELGWRNIFLLSAAINVLGLAFYLIFGQAEIQDWAKEQIVTHF</sequence>
<evidence type="ECO:0000313" key="16">
    <source>
        <dbReference type="Ensembl" id="ENSLAFP00000004436.3"/>
    </source>
</evidence>
<evidence type="ECO:0000256" key="7">
    <source>
        <dbReference type="ARBA" id="ARBA00022989"/>
    </source>
</evidence>
<dbReference type="InterPro" id="IPR011701">
    <property type="entry name" value="MFS"/>
</dbReference>
<dbReference type="AlphaFoldDB" id="G3SVY9"/>
<dbReference type="Proteomes" id="UP000007646">
    <property type="component" value="Unassembled WGS sequence"/>
</dbReference>
<keyword evidence="6" id="KW-0769">Symport</keyword>
<evidence type="ECO:0000256" key="2">
    <source>
        <dbReference type="ARBA" id="ARBA00008586"/>
    </source>
</evidence>
<dbReference type="SUPFAM" id="SSF103473">
    <property type="entry name" value="MFS general substrate transporter"/>
    <property type="match status" value="1"/>
</dbReference>
<comment type="subcellular location">
    <subcellularLocation>
        <location evidence="1">Apical cell membrane</location>
        <topology evidence="1">Multi-pass membrane protein</topology>
    </subcellularLocation>
</comment>
<keyword evidence="8" id="KW-0915">Sodium</keyword>
<gene>
    <name evidence="16" type="primary">SLC17A4</name>
</gene>
<dbReference type="PROSITE" id="PS50850">
    <property type="entry name" value="MFS"/>
    <property type="match status" value="1"/>
</dbReference>
<keyword evidence="7 14" id="KW-1133">Transmembrane helix</keyword>
<keyword evidence="5 14" id="KW-0812">Transmembrane</keyword>
<dbReference type="PANTHER" id="PTHR11662:SF284">
    <property type="entry name" value="SMALL INTESTINE URATE EXPORTER-RELATED"/>
    <property type="match status" value="1"/>
</dbReference>
<feature type="transmembrane region" description="Helical" evidence="14">
    <location>
        <begin position="110"/>
        <end position="129"/>
    </location>
</feature>
<evidence type="ECO:0000256" key="3">
    <source>
        <dbReference type="ARBA" id="ARBA00022448"/>
    </source>
</evidence>
<dbReference type="Gene3D" id="1.20.1250.20">
    <property type="entry name" value="MFS general substrate transporter like domains"/>
    <property type="match status" value="2"/>
</dbReference>
<reference evidence="16 17" key="1">
    <citation type="submission" date="2009-06" db="EMBL/GenBank/DDBJ databases">
        <title>The Genome Sequence of Loxodonta africana (African elephant).</title>
        <authorList>
            <person name="Di Palma F."/>
            <person name="Heiman D."/>
            <person name="Young S."/>
            <person name="Johnson J."/>
            <person name="Lander E.S."/>
            <person name="Lindblad-Toh K."/>
        </authorList>
    </citation>
    <scope>NUCLEOTIDE SEQUENCE [LARGE SCALE GENOMIC DNA]</scope>
    <source>
        <strain evidence="16 17">Isolate ISIS603380</strain>
    </source>
</reference>
<reference evidence="16" key="2">
    <citation type="submission" date="2025-08" db="UniProtKB">
        <authorList>
            <consortium name="Ensembl"/>
        </authorList>
    </citation>
    <scope>IDENTIFICATION</scope>
    <source>
        <strain evidence="16">Isolate ISIS603380</strain>
    </source>
</reference>
<dbReference type="FunFam" id="1.20.1250.20:FF:000060">
    <property type="entry name" value="Solute carrier family 17 member 3"/>
    <property type="match status" value="1"/>
</dbReference>
<dbReference type="GO" id="GO:0044341">
    <property type="term" value="P:sodium-dependent phosphate transport"/>
    <property type="evidence" value="ECO:0007669"/>
    <property type="project" value="Ensembl"/>
</dbReference>
<feature type="transmembrane region" description="Helical" evidence="14">
    <location>
        <begin position="428"/>
        <end position="451"/>
    </location>
</feature>
<keyword evidence="11" id="KW-0325">Glycoprotein</keyword>
<feature type="transmembrane region" description="Helical" evidence="14">
    <location>
        <begin position="263"/>
        <end position="283"/>
    </location>
</feature>
<evidence type="ECO:0000259" key="15">
    <source>
        <dbReference type="PROSITE" id="PS50850"/>
    </source>
</evidence>
<proteinExistence type="inferred from homology"/>
<dbReference type="FunFam" id="1.20.1250.20:FF:000003">
    <property type="entry name" value="Solute carrier family 17 member 3"/>
    <property type="match status" value="1"/>
</dbReference>
<evidence type="ECO:0000256" key="4">
    <source>
        <dbReference type="ARBA" id="ARBA00022475"/>
    </source>
</evidence>
<evidence type="ECO:0000256" key="11">
    <source>
        <dbReference type="ARBA" id="ARBA00023180"/>
    </source>
</evidence>
<keyword evidence="12" id="KW-0739">Sodium transport</keyword>
<feature type="transmembrane region" description="Helical" evidence="14">
    <location>
        <begin position="401"/>
        <end position="422"/>
    </location>
</feature>
<comment type="catalytic activity">
    <reaction evidence="13">
        <text>3 Na(+)(out) + phosphate(out) = 3 Na(+)(in) + phosphate(in)</text>
        <dbReference type="Rhea" id="RHEA:71255"/>
        <dbReference type="ChEBI" id="CHEBI:29101"/>
        <dbReference type="ChEBI" id="CHEBI:43474"/>
    </reaction>
</comment>
<dbReference type="InterPro" id="IPR036259">
    <property type="entry name" value="MFS_trans_sf"/>
</dbReference>
<dbReference type="GO" id="GO:0015349">
    <property type="term" value="F:thyroid hormone transmembrane transporter activity"/>
    <property type="evidence" value="ECO:0007669"/>
    <property type="project" value="Ensembl"/>
</dbReference>
<feature type="transmembrane region" description="Helical" evidence="14">
    <location>
        <begin position="303"/>
        <end position="328"/>
    </location>
</feature>
<evidence type="ECO:0000256" key="5">
    <source>
        <dbReference type="ARBA" id="ARBA00022692"/>
    </source>
</evidence>
<feature type="transmembrane region" description="Helical" evidence="14">
    <location>
        <begin position="340"/>
        <end position="359"/>
    </location>
</feature>
<evidence type="ECO:0000256" key="8">
    <source>
        <dbReference type="ARBA" id="ARBA00023053"/>
    </source>
</evidence>
<dbReference type="GO" id="GO:0006814">
    <property type="term" value="P:sodium ion transport"/>
    <property type="evidence" value="ECO:0007669"/>
    <property type="project" value="UniProtKB-KW"/>
</dbReference>
<dbReference type="CDD" id="cd17318">
    <property type="entry name" value="MFS_SLC17"/>
    <property type="match status" value="1"/>
</dbReference>
<dbReference type="GO" id="GO:0006820">
    <property type="term" value="P:monoatomic anion transport"/>
    <property type="evidence" value="ECO:0007669"/>
    <property type="project" value="TreeGrafter"/>
</dbReference>
<dbReference type="STRING" id="9785.ENSLAFP00000004436"/>
<evidence type="ECO:0000256" key="13">
    <source>
        <dbReference type="ARBA" id="ARBA00035839"/>
    </source>
</evidence>
<reference evidence="16" key="3">
    <citation type="submission" date="2025-09" db="UniProtKB">
        <authorList>
            <consortium name="Ensembl"/>
        </authorList>
    </citation>
    <scope>IDENTIFICATION</scope>
    <source>
        <strain evidence="16">Isolate ISIS603380</strain>
    </source>
</reference>
<dbReference type="InterPro" id="IPR050382">
    <property type="entry name" value="MFS_Na/Anion_cotransporter"/>
</dbReference>
<dbReference type="HOGENOM" id="CLU_001265_5_0_1"/>
<dbReference type="GO" id="GO:0031526">
    <property type="term" value="C:brush border membrane"/>
    <property type="evidence" value="ECO:0007669"/>
    <property type="project" value="Ensembl"/>
</dbReference>
<evidence type="ECO:0000256" key="12">
    <source>
        <dbReference type="ARBA" id="ARBA00023201"/>
    </source>
</evidence>
<evidence type="ECO:0000256" key="9">
    <source>
        <dbReference type="ARBA" id="ARBA00023065"/>
    </source>
</evidence>
<feature type="transmembrane region" description="Helical" evidence="14">
    <location>
        <begin position="6"/>
        <end position="22"/>
    </location>
</feature>
<feature type="transmembrane region" description="Helical" evidence="14">
    <location>
        <begin position="201"/>
        <end position="222"/>
    </location>
</feature>
<feature type="transmembrane region" description="Helical" evidence="14">
    <location>
        <begin position="135"/>
        <end position="158"/>
    </location>
</feature>
<dbReference type="GeneTree" id="ENSGT00940000160894"/>
<accession>G3SVY9</accession>
<name>G3SVY9_LOXAF</name>